<protein>
    <recommendedName>
        <fullName evidence="3">DUF1697 domain-containing protein</fullName>
    </recommendedName>
</protein>
<dbReference type="PIRSF" id="PIRSF008502">
    <property type="entry name" value="UCP008502"/>
    <property type="match status" value="1"/>
</dbReference>
<dbReference type="OrthoDB" id="117943at2157"/>
<comment type="caution">
    <text evidence="1">The sequence shown here is derived from an EMBL/GenBank/DDBJ whole genome shotgun (WGS) entry which is preliminary data.</text>
</comment>
<dbReference type="PANTHER" id="PTHR36439">
    <property type="entry name" value="BLL4334 PROTEIN"/>
    <property type="match status" value="1"/>
</dbReference>
<reference evidence="1 2" key="1">
    <citation type="submission" date="2018-05" db="EMBL/GenBank/DDBJ databases">
        <title>Draft genome of Methanospirillum lacunae Ki8-1.</title>
        <authorList>
            <person name="Dueholm M.S."/>
            <person name="Nielsen P.H."/>
            <person name="Bakmann L.F."/>
            <person name="Otzen D.E."/>
        </authorList>
    </citation>
    <scope>NUCLEOTIDE SEQUENCE [LARGE SCALE GENOMIC DNA]</scope>
    <source>
        <strain evidence="1 2">Ki8-1</strain>
    </source>
</reference>
<evidence type="ECO:0000313" key="1">
    <source>
        <dbReference type="EMBL" id="PWR74328.1"/>
    </source>
</evidence>
<name>A0A2V2ND36_9EURY</name>
<evidence type="ECO:0000313" key="2">
    <source>
        <dbReference type="Proteomes" id="UP000245657"/>
    </source>
</evidence>
<dbReference type="Pfam" id="PF08002">
    <property type="entry name" value="DUF1697"/>
    <property type="match status" value="1"/>
</dbReference>
<dbReference type="SUPFAM" id="SSF160379">
    <property type="entry name" value="SP0830-like"/>
    <property type="match status" value="1"/>
</dbReference>
<proteinExistence type="predicted"/>
<accession>A0A2V2ND36</accession>
<dbReference type="InterPro" id="IPR012545">
    <property type="entry name" value="DUF1697"/>
</dbReference>
<dbReference type="RefSeq" id="WP_109967607.1">
    <property type="nucleotide sequence ID" value="NZ_CP176093.1"/>
</dbReference>
<gene>
    <name evidence="1" type="ORF">DK846_04050</name>
</gene>
<sequence length="180" mass="20502">MESKDIFIIFLRGINVGGNIMVSMRDLVQICTDLGFENARSYLNSGNLIIRSSIPEVNLREILETGLFRKFGKKILITIRNAVELEQIINSNPFSVQKGSQVGVMMVNDIIEDMRIIEFGIKGKEEIILGNREIYVYYPDGMGRSTLKWPKRFTNGTIRNINTLTKLVSITKEMTYQNSS</sequence>
<dbReference type="PANTHER" id="PTHR36439:SF1">
    <property type="entry name" value="DUF1697 DOMAIN-CONTAINING PROTEIN"/>
    <property type="match status" value="1"/>
</dbReference>
<keyword evidence="2" id="KW-1185">Reference proteome</keyword>
<dbReference type="EMBL" id="QGMY01000002">
    <property type="protein sequence ID" value="PWR74328.1"/>
    <property type="molecule type" value="Genomic_DNA"/>
</dbReference>
<organism evidence="1 2">
    <name type="scientific">Methanospirillum lacunae</name>
    <dbReference type="NCBI Taxonomy" id="668570"/>
    <lineage>
        <taxon>Archaea</taxon>
        <taxon>Methanobacteriati</taxon>
        <taxon>Methanobacteriota</taxon>
        <taxon>Stenosarchaea group</taxon>
        <taxon>Methanomicrobia</taxon>
        <taxon>Methanomicrobiales</taxon>
        <taxon>Methanospirillaceae</taxon>
        <taxon>Methanospirillum</taxon>
    </lineage>
</organism>
<dbReference type="GeneID" id="97549709"/>
<evidence type="ECO:0008006" key="3">
    <source>
        <dbReference type="Google" id="ProtNLM"/>
    </source>
</evidence>
<dbReference type="Proteomes" id="UP000245657">
    <property type="component" value="Unassembled WGS sequence"/>
</dbReference>
<dbReference type="Gene3D" id="3.30.70.1280">
    <property type="entry name" value="SP0830-like domains"/>
    <property type="match status" value="1"/>
</dbReference>
<dbReference type="AlphaFoldDB" id="A0A2V2ND36"/>